<dbReference type="EMBL" id="JAVDWA010000001">
    <property type="protein sequence ID" value="MDR7071581.1"/>
    <property type="molecule type" value="Genomic_DNA"/>
</dbReference>
<dbReference type="Proteomes" id="UP001258181">
    <property type="component" value="Unassembled WGS sequence"/>
</dbReference>
<gene>
    <name evidence="1" type="ORF">J2X07_000556</name>
</gene>
<protein>
    <submittedName>
        <fullName evidence="1">Uncharacterized protein</fullName>
    </submittedName>
</protein>
<reference evidence="1 2" key="1">
    <citation type="submission" date="2023-07" db="EMBL/GenBank/DDBJ databases">
        <title>Sorghum-associated microbial communities from plants grown in Nebraska, USA.</title>
        <authorList>
            <person name="Schachtman D."/>
        </authorList>
    </citation>
    <scope>NUCLEOTIDE SEQUENCE [LARGE SCALE GENOMIC DNA]</scope>
    <source>
        <strain evidence="1 2">BE211</strain>
    </source>
</reference>
<evidence type="ECO:0000313" key="2">
    <source>
        <dbReference type="Proteomes" id="UP001258181"/>
    </source>
</evidence>
<organism evidence="1 2">
    <name type="scientific">Fictibacillus barbaricus</name>
    <dbReference type="NCBI Taxonomy" id="182136"/>
    <lineage>
        <taxon>Bacteria</taxon>
        <taxon>Bacillati</taxon>
        <taxon>Bacillota</taxon>
        <taxon>Bacilli</taxon>
        <taxon>Bacillales</taxon>
        <taxon>Fictibacillaceae</taxon>
        <taxon>Fictibacillus</taxon>
    </lineage>
</organism>
<dbReference type="RefSeq" id="WP_310256185.1">
    <property type="nucleotide sequence ID" value="NZ_JAVDWA010000001.1"/>
</dbReference>
<name>A0ABU1TWJ9_9BACL</name>
<comment type="caution">
    <text evidence="1">The sequence shown here is derived from an EMBL/GenBank/DDBJ whole genome shotgun (WGS) entry which is preliminary data.</text>
</comment>
<proteinExistence type="predicted"/>
<evidence type="ECO:0000313" key="1">
    <source>
        <dbReference type="EMBL" id="MDR7071581.1"/>
    </source>
</evidence>
<accession>A0ABU1TWJ9</accession>
<keyword evidence="2" id="KW-1185">Reference proteome</keyword>
<sequence length="109" mass="12767">MKKFFFLICLVFLIFGTYSLINQYFFSDDADIPQTLSYNNQKYVSKDFFIQTNANRPKPDFEPTTDRLKGDKYGVLNGGRIFENSKTSEIYVENDSADPSRFVLYELKK</sequence>